<dbReference type="Pfam" id="PF04032">
    <property type="entry name" value="Rpr2"/>
    <property type="match status" value="1"/>
</dbReference>
<dbReference type="Gene3D" id="6.20.50.20">
    <property type="match status" value="1"/>
</dbReference>
<evidence type="ECO:0000256" key="4">
    <source>
        <dbReference type="ARBA" id="ARBA00038402"/>
    </source>
</evidence>
<keyword evidence="1" id="KW-0819">tRNA processing</keyword>
<keyword evidence="3" id="KW-0862">Zinc</keyword>
<comment type="similarity">
    <text evidence="4">Belongs to the eukaryotic/archaeal RNase P protein component 4 family.</text>
</comment>
<dbReference type="OrthoDB" id="128536at2759"/>
<sequence>SKHISARIAYLHKAAVYLTEQGHGQPAARTSNTPNCNLPDAKLDPNSGGLSLHLVKHMKQVAEKATIRLKPEVKRSICKRCNAVLIKDATAAMSTENQSHGQKPWANVYKIECRLCHAAKRFPIGAKRQLKKSKRR</sequence>
<evidence type="ECO:0000256" key="1">
    <source>
        <dbReference type="ARBA" id="ARBA00022694"/>
    </source>
</evidence>
<keyword evidence="6" id="KW-1185">Reference proteome</keyword>
<protein>
    <submittedName>
        <fullName evidence="5">RNAse P, Rpr2/Rpp21 subunit</fullName>
    </submittedName>
</protein>
<dbReference type="PANTHER" id="PTHR14742">
    <property type="entry name" value="RIBONUCLEASE P SUBUNIT P21"/>
    <property type="match status" value="1"/>
</dbReference>
<feature type="non-terminal residue" evidence="5">
    <location>
        <position position="1"/>
    </location>
</feature>
<keyword evidence="2" id="KW-0479">Metal-binding</keyword>
<dbReference type="EMBL" id="MU006019">
    <property type="protein sequence ID" value="KAF2858034.1"/>
    <property type="molecule type" value="Genomic_DNA"/>
</dbReference>
<dbReference type="GO" id="GO:0008033">
    <property type="term" value="P:tRNA processing"/>
    <property type="evidence" value="ECO:0007669"/>
    <property type="project" value="UniProtKB-KW"/>
</dbReference>
<evidence type="ECO:0000313" key="6">
    <source>
        <dbReference type="Proteomes" id="UP000799421"/>
    </source>
</evidence>
<dbReference type="Proteomes" id="UP000799421">
    <property type="component" value="Unassembled WGS sequence"/>
</dbReference>
<evidence type="ECO:0000313" key="5">
    <source>
        <dbReference type="EMBL" id="KAF2858034.1"/>
    </source>
</evidence>
<evidence type="ECO:0000256" key="3">
    <source>
        <dbReference type="ARBA" id="ARBA00022833"/>
    </source>
</evidence>
<reference evidence="5" key="1">
    <citation type="journal article" date="2020" name="Stud. Mycol.">
        <title>101 Dothideomycetes genomes: a test case for predicting lifestyles and emergence of pathogens.</title>
        <authorList>
            <person name="Haridas S."/>
            <person name="Albert R."/>
            <person name="Binder M."/>
            <person name="Bloem J."/>
            <person name="Labutti K."/>
            <person name="Salamov A."/>
            <person name="Andreopoulos B."/>
            <person name="Baker S."/>
            <person name="Barry K."/>
            <person name="Bills G."/>
            <person name="Bluhm B."/>
            <person name="Cannon C."/>
            <person name="Castanera R."/>
            <person name="Culley D."/>
            <person name="Daum C."/>
            <person name="Ezra D."/>
            <person name="Gonzalez J."/>
            <person name="Henrissat B."/>
            <person name="Kuo A."/>
            <person name="Liang C."/>
            <person name="Lipzen A."/>
            <person name="Lutzoni F."/>
            <person name="Magnuson J."/>
            <person name="Mondo S."/>
            <person name="Nolan M."/>
            <person name="Ohm R."/>
            <person name="Pangilinan J."/>
            <person name="Park H.-J."/>
            <person name="Ramirez L."/>
            <person name="Alfaro M."/>
            <person name="Sun H."/>
            <person name="Tritt A."/>
            <person name="Yoshinaga Y."/>
            <person name="Zwiers L.-H."/>
            <person name="Turgeon B."/>
            <person name="Goodwin S."/>
            <person name="Spatafora J."/>
            <person name="Crous P."/>
            <person name="Grigoriev I."/>
        </authorList>
    </citation>
    <scope>NUCLEOTIDE SEQUENCE</scope>
    <source>
        <strain evidence="5">CBS 480.64</strain>
    </source>
</reference>
<dbReference type="InterPro" id="IPR007175">
    <property type="entry name" value="Rpr2/Snm1/Rpp21"/>
</dbReference>
<proteinExistence type="inferred from homology"/>
<gene>
    <name evidence="5" type="ORF">K470DRAFT_191513</name>
</gene>
<dbReference type="PANTHER" id="PTHR14742:SF0">
    <property type="entry name" value="RIBONUCLEASE P PROTEIN SUBUNIT P21"/>
    <property type="match status" value="1"/>
</dbReference>
<accession>A0A6A7BS27</accession>
<dbReference type="GO" id="GO:0046872">
    <property type="term" value="F:metal ion binding"/>
    <property type="evidence" value="ECO:0007669"/>
    <property type="project" value="UniProtKB-KW"/>
</dbReference>
<dbReference type="GO" id="GO:0005655">
    <property type="term" value="C:nucleolar ribonuclease P complex"/>
    <property type="evidence" value="ECO:0007669"/>
    <property type="project" value="TreeGrafter"/>
</dbReference>
<name>A0A6A7BS27_9PEZI</name>
<feature type="non-terminal residue" evidence="5">
    <location>
        <position position="136"/>
    </location>
</feature>
<dbReference type="AlphaFoldDB" id="A0A6A7BS27"/>
<organism evidence="5 6">
    <name type="scientific">Piedraia hortae CBS 480.64</name>
    <dbReference type="NCBI Taxonomy" id="1314780"/>
    <lineage>
        <taxon>Eukaryota</taxon>
        <taxon>Fungi</taxon>
        <taxon>Dikarya</taxon>
        <taxon>Ascomycota</taxon>
        <taxon>Pezizomycotina</taxon>
        <taxon>Dothideomycetes</taxon>
        <taxon>Dothideomycetidae</taxon>
        <taxon>Capnodiales</taxon>
        <taxon>Piedraiaceae</taxon>
        <taxon>Piedraia</taxon>
    </lineage>
</organism>
<evidence type="ECO:0000256" key="2">
    <source>
        <dbReference type="ARBA" id="ARBA00022723"/>
    </source>
</evidence>